<dbReference type="PANTHER" id="PTHR43157">
    <property type="entry name" value="PHOSPHATIDYLINOSITOL-GLYCAN BIOSYNTHESIS CLASS F PROTEIN-RELATED"/>
    <property type="match status" value="1"/>
</dbReference>
<sequence length="305" mass="31829">MHLLASSSDIPDQTGRTAVITGANSGIGRAAAAALAAKGAHIVLAVRDLDKGRAAAKAIGSGAEARRLDLSSLTSVREFAAGIGGPIDYLINNAGAMSSTRKTTEDGFESQFGVNHLGHFALTGLLIDRVTNRVVTITSSAHSSARIDFDDLHWERRPYSPFGAYGQSKLANLLFTAELQRVLTAAGTAVRSTAAHPGWASTGFEITSGNRVLDRLSALATPLMAHGPEGGALPTLLAAVGDIPGDSFAGPSRFGVRGPATLVDRAATAKDSQLARRLWTISEDLTHTTFPFGTRMSALDEEPIS</sequence>
<dbReference type="NCBIfam" id="NF004846">
    <property type="entry name" value="PRK06197.1"/>
    <property type="match status" value="1"/>
</dbReference>
<dbReference type="InterPro" id="IPR036291">
    <property type="entry name" value="NAD(P)-bd_dom_sf"/>
</dbReference>
<dbReference type="GeneID" id="93508470"/>
<proteinExistence type="predicted"/>
<accession>A0ABW7TT71</accession>
<dbReference type="SUPFAM" id="SSF51735">
    <property type="entry name" value="NAD(P)-binding Rossmann-fold domains"/>
    <property type="match status" value="1"/>
</dbReference>
<dbReference type="PANTHER" id="PTHR43157:SF31">
    <property type="entry name" value="PHOSPHATIDYLINOSITOL-GLYCAN BIOSYNTHESIS CLASS F PROTEIN"/>
    <property type="match status" value="1"/>
</dbReference>
<dbReference type="EMBL" id="JBIRUQ010000007">
    <property type="protein sequence ID" value="MFI1464247.1"/>
    <property type="molecule type" value="Genomic_DNA"/>
</dbReference>
<reference evidence="2 3" key="1">
    <citation type="submission" date="2024-10" db="EMBL/GenBank/DDBJ databases">
        <title>The Natural Products Discovery Center: Release of the First 8490 Sequenced Strains for Exploring Actinobacteria Biosynthetic Diversity.</title>
        <authorList>
            <person name="Kalkreuter E."/>
            <person name="Kautsar S.A."/>
            <person name="Yang D."/>
            <person name="Bader C.D."/>
            <person name="Teijaro C.N."/>
            <person name="Fluegel L."/>
            <person name="Davis C.M."/>
            <person name="Simpson J.R."/>
            <person name="Lauterbach L."/>
            <person name="Steele A.D."/>
            <person name="Gui C."/>
            <person name="Meng S."/>
            <person name="Li G."/>
            <person name="Viehrig K."/>
            <person name="Ye F."/>
            <person name="Su P."/>
            <person name="Kiefer A.F."/>
            <person name="Nichols A."/>
            <person name="Cepeda A.J."/>
            <person name="Yan W."/>
            <person name="Fan B."/>
            <person name="Jiang Y."/>
            <person name="Adhikari A."/>
            <person name="Zheng C.-J."/>
            <person name="Schuster L."/>
            <person name="Cowan T.M."/>
            <person name="Smanski M.J."/>
            <person name="Chevrette M.G."/>
            <person name="De Carvalho L.P.S."/>
            <person name="Shen B."/>
        </authorList>
    </citation>
    <scope>NUCLEOTIDE SEQUENCE [LARGE SCALE GENOMIC DNA]</scope>
    <source>
        <strain evidence="2 3">NPDC020568</strain>
    </source>
</reference>
<protein>
    <submittedName>
        <fullName evidence="2">Oxidoreductase</fullName>
    </submittedName>
</protein>
<name>A0ABW7TT71_9NOCA</name>
<dbReference type="Gene3D" id="3.40.50.720">
    <property type="entry name" value="NAD(P)-binding Rossmann-like Domain"/>
    <property type="match status" value="1"/>
</dbReference>
<evidence type="ECO:0000313" key="2">
    <source>
        <dbReference type="EMBL" id="MFI1464247.1"/>
    </source>
</evidence>
<dbReference type="InterPro" id="IPR002347">
    <property type="entry name" value="SDR_fam"/>
</dbReference>
<comment type="caution">
    <text evidence="2">The sequence shown here is derived from an EMBL/GenBank/DDBJ whole genome shotgun (WGS) entry which is preliminary data.</text>
</comment>
<dbReference type="Pfam" id="PF00106">
    <property type="entry name" value="adh_short"/>
    <property type="match status" value="1"/>
</dbReference>
<evidence type="ECO:0000313" key="3">
    <source>
        <dbReference type="Proteomes" id="UP001611263"/>
    </source>
</evidence>
<keyword evidence="1" id="KW-0560">Oxidoreductase</keyword>
<keyword evidence="3" id="KW-1185">Reference proteome</keyword>
<dbReference type="PRINTS" id="PR00081">
    <property type="entry name" value="GDHRDH"/>
</dbReference>
<gene>
    <name evidence="2" type="ORF">ACH4WX_26280</name>
</gene>
<organism evidence="2 3">
    <name type="scientific">Nocardia carnea</name>
    <dbReference type="NCBI Taxonomy" id="37328"/>
    <lineage>
        <taxon>Bacteria</taxon>
        <taxon>Bacillati</taxon>
        <taxon>Actinomycetota</taxon>
        <taxon>Actinomycetes</taxon>
        <taxon>Mycobacteriales</taxon>
        <taxon>Nocardiaceae</taxon>
        <taxon>Nocardia</taxon>
    </lineage>
</organism>
<dbReference type="RefSeq" id="WP_033245673.1">
    <property type="nucleotide sequence ID" value="NZ_JBIRUQ010000007.1"/>
</dbReference>
<dbReference type="Proteomes" id="UP001611263">
    <property type="component" value="Unassembled WGS sequence"/>
</dbReference>
<evidence type="ECO:0000256" key="1">
    <source>
        <dbReference type="ARBA" id="ARBA00023002"/>
    </source>
</evidence>